<dbReference type="InterPro" id="IPR003594">
    <property type="entry name" value="HATPase_dom"/>
</dbReference>
<keyword evidence="6 10" id="KW-0418">Kinase</keyword>
<dbReference type="InterPro" id="IPR005467">
    <property type="entry name" value="His_kinase_dom"/>
</dbReference>
<dbReference type="GO" id="GO:0005886">
    <property type="term" value="C:plasma membrane"/>
    <property type="evidence" value="ECO:0007669"/>
    <property type="project" value="UniProtKB-SubCell"/>
</dbReference>
<evidence type="ECO:0000259" key="9">
    <source>
        <dbReference type="PROSITE" id="PS50109"/>
    </source>
</evidence>
<evidence type="ECO:0000256" key="6">
    <source>
        <dbReference type="ARBA" id="ARBA00022777"/>
    </source>
</evidence>
<dbReference type="SUPFAM" id="SSF55874">
    <property type="entry name" value="ATPase domain of HSP90 chaperone/DNA topoisomerase II/histidine kinase"/>
    <property type="match status" value="1"/>
</dbReference>
<dbReference type="PROSITE" id="PS50109">
    <property type="entry name" value="HIS_KIN"/>
    <property type="match status" value="1"/>
</dbReference>
<feature type="domain" description="Histidine kinase" evidence="9">
    <location>
        <begin position="182"/>
        <end position="384"/>
    </location>
</feature>
<evidence type="ECO:0000256" key="4">
    <source>
        <dbReference type="ARBA" id="ARBA00022679"/>
    </source>
</evidence>
<keyword evidence="3" id="KW-0597">Phosphoprotein</keyword>
<dbReference type="Pfam" id="PF02518">
    <property type="entry name" value="HATPase_c"/>
    <property type="match status" value="1"/>
</dbReference>
<name>A0A1I7NET2_9BACT</name>
<evidence type="ECO:0000256" key="3">
    <source>
        <dbReference type="ARBA" id="ARBA00022553"/>
    </source>
</evidence>
<keyword evidence="8" id="KW-0812">Transmembrane</keyword>
<dbReference type="InterPro" id="IPR003661">
    <property type="entry name" value="HisK_dim/P_dom"/>
</dbReference>
<dbReference type="OrthoDB" id="1931120at2"/>
<dbReference type="InterPro" id="IPR036890">
    <property type="entry name" value="HATPase_C_sf"/>
</dbReference>
<dbReference type="AlphaFoldDB" id="A0A1I7NET2"/>
<dbReference type="PANTHER" id="PTHR44936:SF10">
    <property type="entry name" value="SENSOR PROTEIN RSTB"/>
    <property type="match status" value="1"/>
</dbReference>
<keyword evidence="5" id="KW-0547">Nucleotide-binding</keyword>
<dbReference type="GO" id="GO:0005524">
    <property type="term" value="F:ATP binding"/>
    <property type="evidence" value="ECO:0007669"/>
    <property type="project" value="UniProtKB-KW"/>
</dbReference>
<dbReference type="EMBL" id="FPCJ01000001">
    <property type="protein sequence ID" value="SFV33168.1"/>
    <property type="molecule type" value="Genomic_DNA"/>
</dbReference>
<accession>A0A1I7NET2</accession>
<dbReference type="InterPro" id="IPR004358">
    <property type="entry name" value="Sig_transdc_His_kin-like_C"/>
</dbReference>
<keyword evidence="11" id="KW-1185">Reference proteome</keyword>
<dbReference type="GO" id="GO:0000155">
    <property type="term" value="F:phosphorelay sensor kinase activity"/>
    <property type="evidence" value="ECO:0007669"/>
    <property type="project" value="InterPro"/>
</dbReference>
<dbReference type="Gene3D" id="3.30.565.10">
    <property type="entry name" value="Histidine kinase-like ATPase, C-terminal domain"/>
    <property type="match status" value="1"/>
</dbReference>
<keyword evidence="8" id="KW-0472">Membrane</keyword>
<organism evidence="10 11">
    <name type="scientific">Thermoflavifilum thermophilum</name>
    <dbReference type="NCBI Taxonomy" id="1393122"/>
    <lineage>
        <taxon>Bacteria</taxon>
        <taxon>Pseudomonadati</taxon>
        <taxon>Bacteroidota</taxon>
        <taxon>Chitinophagia</taxon>
        <taxon>Chitinophagales</taxon>
        <taxon>Chitinophagaceae</taxon>
        <taxon>Thermoflavifilum</taxon>
    </lineage>
</organism>
<proteinExistence type="predicted"/>
<sequence length="384" mass="43942">MRYLFSWRNVLLLLACLIIATTVVYVNSLVKQMQAEEKRRMEEWVEAYQQLQKASSNDNLNLEFKIIANNTTIPVIAVNNKGQIIDSRNLDSAKIARDPHYLARQLKLFKSQHPPILEHYDPQHPEAVNYFYYGDSILLKQIRYYPYVQLTVIALFLIIVFMAVSSSNRSSQNQLWVGLARETAHQLGTPLSSLQAWVEMLKENPAQMPSLATEIQKDVERLNLIAERFSKIGSAPEFEETDLVGLVNNVMLYVRKRASQKVQFALRTHGDAEMIALVSPTLFSWVIENLLKNALDATEGQGSIEIDMYDQPTQWWIDISDSGKGIPKHLWNKIFKPGFTTKKRGWGLGLSLAKRIVETYHKGRLQLKSSEPGKGSTFRIVLYK</sequence>
<dbReference type="Gene3D" id="1.10.287.130">
    <property type="match status" value="1"/>
</dbReference>
<protein>
    <recommendedName>
        <fullName evidence="2">histidine kinase</fullName>
        <ecNumber evidence="2">2.7.13.3</ecNumber>
    </recommendedName>
</protein>
<dbReference type="EC" id="2.7.13.3" evidence="2"/>
<gene>
    <name evidence="10" type="ORF">SAMN05660895_1579</name>
</gene>
<keyword evidence="7" id="KW-0067">ATP-binding</keyword>
<dbReference type="InterPro" id="IPR050980">
    <property type="entry name" value="2C_sensor_his_kinase"/>
</dbReference>
<evidence type="ECO:0000313" key="11">
    <source>
        <dbReference type="Proteomes" id="UP000199537"/>
    </source>
</evidence>
<feature type="transmembrane region" description="Helical" evidence="8">
    <location>
        <begin position="144"/>
        <end position="164"/>
    </location>
</feature>
<evidence type="ECO:0000256" key="7">
    <source>
        <dbReference type="ARBA" id="ARBA00022840"/>
    </source>
</evidence>
<dbReference type="STRING" id="1393122.SAMN05660895_1579"/>
<evidence type="ECO:0000256" key="2">
    <source>
        <dbReference type="ARBA" id="ARBA00012438"/>
    </source>
</evidence>
<dbReference type="CDD" id="cd00075">
    <property type="entry name" value="HATPase"/>
    <property type="match status" value="1"/>
</dbReference>
<comment type="catalytic activity">
    <reaction evidence="1">
        <text>ATP + protein L-histidine = ADP + protein N-phospho-L-histidine.</text>
        <dbReference type="EC" id="2.7.13.3"/>
    </reaction>
</comment>
<dbReference type="PANTHER" id="PTHR44936">
    <property type="entry name" value="SENSOR PROTEIN CREC"/>
    <property type="match status" value="1"/>
</dbReference>
<dbReference type="PRINTS" id="PR00344">
    <property type="entry name" value="BCTRLSENSOR"/>
</dbReference>
<evidence type="ECO:0000256" key="8">
    <source>
        <dbReference type="SAM" id="Phobius"/>
    </source>
</evidence>
<keyword evidence="4" id="KW-0808">Transferase</keyword>
<evidence type="ECO:0000313" key="10">
    <source>
        <dbReference type="EMBL" id="SFV33168.1"/>
    </source>
</evidence>
<dbReference type="Proteomes" id="UP000199537">
    <property type="component" value="Unassembled WGS sequence"/>
</dbReference>
<reference evidence="11" key="1">
    <citation type="submission" date="2016-10" db="EMBL/GenBank/DDBJ databases">
        <authorList>
            <person name="Varghese N."/>
            <person name="Submissions S."/>
        </authorList>
    </citation>
    <scope>NUCLEOTIDE SEQUENCE [LARGE SCALE GENOMIC DNA]</scope>
    <source>
        <strain evidence="11">DSM 14807</strain>
    </source>
</reference>
<keyword evidence="8" id="KW-1133">Transmembrane helix</keyword>
<dbReference type="SMART" id="SM00387">
    <property type="entry name" value="HATPase_c"/>
    <property type="match status" value="1"/>
</dbReference>
<dbReference type="RefSeq" id="WP_092459591.1">
    <property type="nucleotide sequence ID" value="NZ_FPCJ01000001.1"/>
</dbReference>
<dbReference type="CDD" id="cd00082">
    <property type="entry name" value="HisKA"/>
    <property type="match status" value="1"/>
</dbReference>
<evidence type="ECO:0000256" key="5">
    <source>
        <dbReference type="ARBA" id="ARBA00022741"/>
    </source>
</evidence>
<evidence type="ECO:0000256" key="1">
    <source>
        <dbReference type="ARBA" id="ARBA00000085"/>
    </source>
</evidence>